<protein>
    <submittedName>
        <fullName evidence="1">Uncharacterized protein</fullName>
    </submittedName>
</protein>
<gene>
    <name evidence="1" type="ORF">NC653_017717</name>
</gene>
<name>A0AAD6W1C7_9ROSI</name>
<evidence type="ECO:0000313" key="1">
    <source>
        <dbReference type="EMBL" id="KAJ6995014.1"/>
    </source>
</evidence>
<dbReference type="AlphaFoldDB" id="A0AAD6W1C7"/>
<proteinExistence type="predicted"/>
<reference evidence="1" key="1">
    <citation type="journal article" date="2023" name="Mol. Ecol. Resour.">
        <title>Chromosome-level genome assembly of a triploid poplar Populus alba 'Berolinensis'.</title>
        <authorList>
            <person name="Chen S."/>
            <person name="Yu Y."/>
            <person name="Wang X."/>
            <person name="Wang S."/>
            <person name="Zhang T."/>
            <person name="Zhou Y."/>
            <person name="He R."/>
            <person name="Meng N."/>
            <person name="Wang Y."/>
            <person name="Liu W."/>
            <person name="Liu Z."/>
            <person name="Liu J."/>
            <person name="Guo Q."/>
            <person name="Huang H."/>
            <person name="Sederoff R.R."/>
            <person name="Wang G."/>
            <person name="Qu G."/>
            <person name="Chen S."/>
        </authorList>
    </citation>
    <scope>NUCLEOTIDE SEQUENCE</scope>
    <source>
        <strain evidence="1">SC-2020</strain>
    </source>
</reference>
<organism evidence="1 2">
    <name type="scientific">Populus alba x Populus x berolinensis</name>
    <dbReference type="NCBI Taxonomy" id="444605"/>
    <lineage>
        <taxon>Eukaryota</taxon>
        <taxon>Viridiplantae</taxon>
        <taxon>Streptophyta</taxon>
        <taxon>Embryophyta</taxon>
        <taxon>Tracheophyta</taxon>
        <taxon>Spermatophyta</taxon>
        <taxon>Magnoliopsida</taxon>
        <taxon>eudicotyledons</taxon>
        <taxon>Gunneridae</taxon>
        <taxon>Pentapetalae</taxon>
        <taxon>rosids</taxon>
        <taxon>fabids</taxon>
        <taxon>Malpighiales</taxon>
        <taxon>Salicaceae</taxon>
        <taxon>Saliceae</taxon>
        <taxon>Populus</taxon>
    </lineage>
</organism>
<accession>A0AAD6W1C7</accession>
<evidence type="ECO:0000313" key="2">
    <source>
        <dbReference type="Proteomes" id="UP001164929"/>
    </source>
</evidence>
<sequence>MLAAVSLRKKFIPEVLPSEQTQDWDSYFRARIPSNPSSRQGLTSASRPDDYNLWWSSSCFLMMSTQTRFAFHLFANKG</sequence>
<dbReference type="Proteomes" id="UP001164929">
    <property type="component" value="Chromosome 6"/>
</dbReference>
<dbReference type="EMBL" id="JAQIZT010000006">
    <property type="protein sequence ID" value="KAJ6995014.1"/>
    <property type="molecule type" value="Genomic_DNA"/>
</dbReference>
<comment type="caution">
    <text evidence="1">The sequence shown here is derived from an EMBL/GenBank/DDBJ whole genome shotgun (WGS) entry which is preliminary data.</text>
</comment>
<keyword evidence="2" id="KW-1185">Reference proteome</keyword>